<evidence type="ECO:0000313" key="2">
    <source>
        <dbReference type="EMBL" id="KAJ4462598.1"/>
    </source>
</evidence>
<organism evidence="2 3">
    <name type="scientific">Paratrimastix pyriformis</name>
    <dbReference type="NCBI Taxonomy" id="342808"/>
    <lineage>
        <taxon>Eukaryota</taxon>
        <taxon>Metamonada</taxon>
        <taxon>Preaxostyla</taxon>
        <taxon>Paratrimastigidae</taxon>
        <taxon>Paratrimastix</taxon>
    </lineage>
</organism>
<protein>
    <submittedName>
        <fullName evidence="2">Uncharacterized protein</fullName>
    </submittedName>
</protein>
<gene>
    <name evidence="2" type="ORF">PAPYR_583</name>
</gene>
<dbReference type="PANTHER" id="PTHR38926">
    <property type="entry name" value="F-BOX DOMAIN CONTAINING PROTEIN, EXPRESSED"/>
    <property type="match status" value="1"/>
</dbReference>
<feature type="compositionally biased region" description="Acidic residues" evidence="1">
    <location>
        <begin position="538"/>
        <end position="552"/>
    </location>
</feature>
<feature type="region of interest" description="Disordered" evidence="1">
    <location>
        <begin position="538"/>
        <end position="557"/>
    </location>
</feature>
<dbReference type="Gene3D" id="3.80.10.10">
    <property type="entry name" value="Ribonuclease Inhibitor"/>
    <property type="match status" value="1"/>
</dbReference>
<comment type="caution">
    <text evidence="2">The sequence shown here is derived from an EMBL/GenBank/DDBJ whole genome shotgun (WGS) entry which is preliminary data.</text>
</comment>
<dbReference type="PANTHER" id="PTHR38926:SF5">
    <property type="entry name" value="F-BOX AND LEUCINE-RICH REPEAT PROTEIN 6"/>
    <property type="match status" value="1"/>
</dbReference>
<proteinExistence type="predicted"/>
<sequence>MQDEQSFDSPLLLLALELRTSPSRREPLNSPSRRTEMSQSAAAQKILWERLPPVLLGAIVEASSNSLVAYLQLLSFSHVVRTSVRGTLHKFSCPSTDPLALAIRPIIPPDAVAALVGPCKALREFSFPLDEEWCEIIGEAASAGGWVDETFGGHTQLSILTPIPALPEPLVERVLSHLPGLVELTVEMPQMSTLLLAALARSCPGLQRLRCSLDDTTHLAALAPLSGVLKDLDLRMANSKSLAAFVPSLSAVTSLKLPPCPPAALEPIAPHLTSFELGGRSPEADLPGPWLCHLETLSLNLRAFSARLTRLLAANQATLRSLSLVLETADAPSLAASLRAMPHLTHLHLSVCEASCSFSALLPPDLVDRLERLDICIHARESVRITSSRLQHLRFLFGARTGPASGLALVCPALVDLEMNGPLISLRCPRLRTLKAPAQGMAGAVPMPDLEAIKQCSSSSALQTELALLLLTGSPRLRVLSGVRVAQPQVLARLCACQSLVRLEQLHLDVTRLPSPLVLRLPGQLEHLDLLIESGDDYADDDVGDDDDDDETPPLPPLDLQVEAPGLLVFSLSIENQSLPSVRVRLHNCPRLVRLGLHSPAALLSLQLDENAEDGVVMQMQPRCLSVEGESIFDAANLLGLLTRHGARLRDIMLGVLRVASDDVWPQLMEALSGLPRLAVLNLDVSGAPSPLSLACPQLRELDLYGLPDEAKVVLACPLLEQLDGIGDPSRQLELLRDSEFHLRAPTTSANLPQTQTLHFARCWQLSASGIMKPVEMVSLNRFGDQQENLFGQKWNRR</sequence>
<evidence type="ECO:0000313" key="3">
    <source>
        <dbReference type="Proteomes" id="UP001141327"/>
    </source>
</evidence>
<dbReference type="SUPFAM" id="SSF52047">
    <property type="entry name" value="RNI-like"/>
    <property type="match status" value="1"/>
</dbReference>
<accession>A0ABQ8UTZ0</accession>
<reference evidence="2" key="1">
    <citation type="journal article" date="2022" name="bioRxiv">
        <title>Genomics of Preaxostyla Flagellates Illuminates Evolutionary Transitions and the Path Towards Mitochondrial Loss.</title>
        <authorList>
            <person name="Novak L.V.F."/>
            <person name="Treitli S.C."/>
            <person name="Pyrih J."/>
            <person name="Halakuc P."/>
            <person name="Pipaliya S.V."/>
            <person name="Vacek V."/>
            <person name="Brzon O."/>
            <person name="Soukal P."/>
            <person name="Eme L."/>
            <person name="Dacks J.B."/>
            <person name="Karnkowska A."/>
            <person name="Elias M."/>
            <person name="Hampl V."/>
        </authorList>
    </citation>
    <scope>NUCLEOTIDE SEQUENCE</scope>
    <source>
        <strain evidence="2">RCP-MX</strain>
    </source>
</reference>
<dbReference type="EMBL" id="JAPMOS010000002">
    <property type="protein sequence ID" value="KAJ4462598.1"/>
    <property type="molecule type" value="Genomic_DNA"/>
</dbReference>
<evidence type="ECO:0000256" key="1">
    <source>
        <dbReference type="SAM" id="MobiDB-lite"/>
    </source>
</evidence>
<name>A0ABQ8UTZ0_9EUKA</name>
<keyword evidence="3" id="KW-1185">Reference proteome</keyword>
<dbReference type="InterPro" id="IPR032675">
    <property type="entry name" value="LRR_dom_sf"/>
</dbReference>
<dbReference type="Proteomes" id="UP001141327">
    <property type="component" value="Unassembled WGS sequence"/>
</dbReference>